<dbReference type="Gene3D" id="1.10.760.10">
    <property type="entry name" value="Cytochrome c-like domain"/>
    <property type="match status" value="1"/>
</dbReference>
<evidence type="ECO:0000313" key="7">
    <source>
        <dbReference type="EMBL" id="TCZ72994.1"/>
    </source>
</evidence>
<evidence type="ECO:0000256" key="1">
    <source>
        <dbReference type="ARBA" id="ARBA00022617"/>
    </source>
</evidence>
<keyword evidence="5" id="KW-0732">Signal</keyword>
<dbReference type="GO" id="GO:0009055">
    <property type="term" value="F:electron transfer activity"/>
    <property type="evidence" value="ECO:0007669"/>
    <property type="project" value="InterPro"/>
</dbReference>
<dbReference type="PANTHER" id="PTHR35008:SF4">
    <property type="entry name" value="BLL4482 PROTEIN"/>
    <property type="match status" value="1"/>
</dbReference>
<keyword evidence="8" id="KW-1185">Reference proteome</keyword>
<name>A0A4R4E0P7_9BACT</name>
<evidence type="ECO:0000313" key="8">
    <source>
        <dbReference type="Proteomes" id="UP000295164"/>
    </source>
</evidence>
<dbReference type="PANTHER" id="PTHR35008">
    <property type="entry name" value="BLL4482 PROTEIN-RELATED"/>
    <property type="match status" value="1"/>
</dbReference>
<protein>
    <submittedName>
        <fullName evidence="7">Diheme cytochrome c-553</fullName>
    </submittedName>
</protein>
<evidence type="ECO:0000256" key="4">
    <source>
        <dbReference type="PROSITE-ProRule" id="PRU00433"/>
    </source>
</evidence>
<feature type="signal peptide" evidence="5">
    <location>
        <begin position="1"/>
        <end position="18"/>
    </location>
</feature>
<feature type="chain" id="PRO_5020193644" evidence="5">
    <location>
        <begin position="19"/>
        <end position="202"/>
    </location>
</feature>
<keyword evidence="1 4" id="KW-0349">Heme</keyword>
<dbReference type="InterPro" id="IPR009056">
    <property type="entry name" value="Cyt_c-like_dom"/>
</dbReference>
<dbReference type="Proteomes" id="UP000295164">
    <property type="component" value="Unassembled WGS sequence"/>
</dbReference>
<feature type="domain" description="Cytochrome c" evidence="6">
    <location>
        <begin position="49"/>
        <end position="188"/>
    </location>
</feature>
<keyword evidence="3 4" id="KW-0408">Iron</keyword>
<comment type="caution">
    <text evidence="7">The sequence shown here is derived from an EMBL/GenBank/DDBJ whole genome shotgun (WGS) entry which is preliminary data.</text>
</comment>
<accession>A0A4R4E0P7</accession>
<dbReference type="InterPro" id="IPR036909">
    <property type="entry name" value="Cyt_c-like_dom_sf"/>
</dbReference>
<dbReference type="OrthoDB" id="9809720at2"/>
<gene>
    <name evidence="7" type="ORF">E0486_07985</name>
</gene>
<dbReference type="GO" id="GO:0020037">
    <property type="term" value="F:heme binding"/>
    <property type="evidence" value="ECO:0007669"/>
    <property type="project" value="InterPro"/>
</dbReference>
<dbReference type="PROSITE" id="PS51007">
    <property type="entry name" value="CYTC"/>
    <property type="match status" value="1"/>
</dbReference>
<dbReference type="SUPFAM" id="SSF46626">
    <property type="entry name" value="Cytochrome c"/>
    <property type="match status" value="1"/>
</dbReference>
<evidence type="ECO:0000256" key="5">
    <source>
        <dbReference type="SAM" id="SignalP"/>
    </source>
</evidence>
<evidence type="ECO:0000256" key="2">
    <source>
        <dbReference type="ARBA" id="ARBA00022723"/>
    </source>
</evidence>
<organism evidence="7 8">
    <name type="scientific">Flaviaesturariibacter aridisoli</name>
    <dbReference type="NCBI Taxonomy" id="2545761"/>
    <lineage>
        <taxon>Bacteria</taxon>
        <taxon>Pseudomonadati</taxon>
        <taxon>Bacteroidota</taxon>
        <taxon>Chitinophagia</taxon>
        <taxon>Chitinophagales</taxon>
        <taxon>Chitinophagaceae</taxon>
        <taxon>Flaviaestuariibacter</taxon>
    </lineage>
</organism>
<dbReference type="EMBL" id="SKFH01000009">
    <property type="protein sequence ID" value="TCZ72994.1"/>
    <property type="molecule type" value="Genomic_DNA"/>
</dbReference>
<reference evidence="7 8" key="1">
    <citation type="submission" date="2019-03" db="EMBL/GenBank/DDBJ databases">
        <authorList>
            <person name="Kim M.K.M."/>
        </authorList>
    </citation>
    <scope>NUCLEOTIDE SEQUENCE [LARGE SCALE GENOMIC DNA]</scope>
    <source>
        <strain evidence="7 8">17J68-15</strain>
    </source>
</reference>
<evidence type="ECO:0000259" key="6">
    <source>
        <dbReference type="PROSITE" id="PS51007"/>
    </source>
</evidence>
<dbReference type="GO" id="GO:0046872">
    <property type="term" value="F:metal ion binding"/>
    <property type="evidence" value="ECO:0007669"/>
    <property type="project" value="UniProtKB-KW"/>
</dbReference>
<proteinExistence type="predicted"/>
<dbReference type="InterPro" id="IPR051459">
    <property type="entry name" value="Cytochrome_c-type_DH"/>
</dbReference>
<dbReference type="PROSITE" id="PS51257">
    <property type="entry name" value="PROKAR_LIPOPROTEIN"/>
    <property type="match status" value="1"/>
</dbReference>
<dbReference type="RefSeq" id="WP_131851629.1">
    <property type="nucleotide sequence ID" value="NZ_SKFH01000009.1"/>
</dbReference>
<evidence type="ECO:0000256" key="3">
    <source>
        <dbReference type="ARBA" id="ARBA00023004"/>
    </source>
</evidence>
<keyword evidence="2 4" id="KW-0479">Metal-binding</keyword>
<dbReference type="AlphaFoldDB" id="A0A4R4E0P7"/>
<sequence>MKRTLLVLGGVVAITASALLSCNNAKEPSANTEGLNDGPKTAAQPTESELIARGHYLVNMMGCNDCHSPKIMTAQGPAIDSAHLLSGHPAKLALPPIDQKAAKDWVLFHPNLTAFVGPWGVSFAANLTSDASGIGNWTEEQFFRAIRQGKYKGLEGGRSLLPPMPWPQYRNASDDDLSAIFHYLKSTTPVENVVPASIPPQH</sequence>